<sequence length="103" mass="12042">MDPVRLLQPRKSRQMSLNVTPRYPLKFKYQLYQLIKRTVASAIKLEKILAKYVIAENYLRCFPVERACAFPMAVKNTTLLAELSGSWPPHLQKNHFDPRQPTK</sequence>
<dbReference type="AlphaFoldDB" id="A0A0E9UG35"/>
<organism evidence="1">
    <name type="scientific">Anguilla anguilla</name>
    <name type="common">European freshwater eel</name>
    <name type="synonym">Muraena anguilla</name>
    <dbReference type="NCBI Taxonomy" id="7936"/>
    <lineage>
        <taxon>Eukaryota</taxon>
        <taxon>Metazoa</taxon>
        <taxon>Chordata</taxon>
        <taxon>Craniata</taxon>
        <taxon>Vertebrata</taxon>
        <taxon>Euteleostomi</taxon>
        <taxon>Actinopterygii</taxon>
        <taxon>Neopterygii</taxon>
        <taxon>Teleostei</taxon>
        <taxon>Anguilliformes</taxon>
        <taxon>Anguillidae</taxon>
        <taxon>Anguilla</taxon>
    </lineage>
</organism>
<dbReference type="EMBL" id="GBXM01043841">
    <property type="protein sequence ID" value="JAH64736.1"/>
    <property type="molecule type" value="Transcribed_RNA"/>
</dbReference>
<protein>
    <submittedName>
        <fullName evidence="1">Uncharacterized protein</fullName>
    </submittedName>
</protein>
<name>A0A0E9UG35_ANGAN</name>
<reference evidence="1" key="1">
    <citation type="submission" date="2014-11" db="EMBL/GenBank/DDBJ databases">
        <authorList>
            <person name="Amaro Gonzalez C."/>
        </authorList>
    </citation>
    <scope>NUCLEOTIDE SEQUENCE</scope>
</reference>
<accession>A0A0E9UG35</accession>
<reference evidence="1" key="2">
    <citation type="journal article" date="2015" name="Fish Shellfish Immunol.">
        <title>Early steps in the European eel (Anguilla anguilla)-Vibrio vulnificus interaction in the gills: Role of the RtxA13 toxin.</title>
        <authorList>
            <person name="Callol A."/>
            <person name="Pajuelo D."/>
            <person name="Ebbesson L."/>
            <person name="Teles M."/>
            <person name="MacKenzie S."/>
            <person name="Amaro C."/>
        </authorList>
    </citation>
    <scope>NUCLEOTIDE SEQUENCE</scope>
</reference>
<proteinExistence type="predicted"/>
<evidence type="ECO:0000313" key="1">
    <source>
        <dbReference type="EMBL" id="JAH64736.1"/>
    </source>
</evidence>